<protein>
    <submittedName>
        <fullName evidence="2">Uncharacterized protein</fullName>
    </submittedName>
</protein>
<feature type="region of interest" description="Disordered" evidence="1">
    <location>
        <begin position="1"/>
        <end position="42"/>
    </location>
</feature>
<feature type="region of interest" description="Disordered" evidence="1">
    <location>
        <begin position="89"/>
        <end position="112"/>
    </location>
</feature>
<name>A0A6A6C5Q8_ZASCE</name>
<dbReference type="GeneID" id="54567185"/>
<accession>A0A6A6C5Q8</accession>
<feature type="compositionally biased region" description="Basic and acidic residues" evidence="1">
    <location>
        <begin position="1"/>
        <end position="10"/>
    </location>
</feature>
<organism evidence="2 3">
    <name type="scientific">Zasmidium cellare ATCC 36951</name>
    <dbReference type="NCBI Taxonomy" id="1080233"/>
    <lineage>
        <taxon>Eukaryota</taxon>
        <taxon>Fungi</taxon>
        <taxon>Dikarya</taxon>
        <taxon>Ascomycota</taxon>
        <taxon>Pezizomycotina</taxon>
        <taxon>Dothideomycetes</taxon>
        <taxon>Dothideomycetidae</taxon>
        <taxon>Mycosphaerellales</taxon>
        <taxon>Mycosphaerellaceae</taxon>
        <taxon>Zasmidium</taxon>
    </lineage>
</organism>
<gene>
    <name evidence="2" type="ORF">M409DRAFT_58442</name>
</gene>
<evidence type="ECO:0000256" key="1">
    <source>
        <dbReference type="SAM" id="MobiDB-lite"/>
    </source>
</evidence>
<proteinExistence type="predicted"/>
<feature type="compositionally biased region" description="Low complexity" evidence="1">
    <location>
        <begin position="97"/>
        <end position="106"/>
    </location>
</feature>
<dbReference type="RefSeq" id="XP_033663234.1">
    <property type="nucleotide sequence ID" value="XM_033813913.1"/>
</dbReference>
<dbReference type="OrthoDB" id="3636749at2759"/>
<keyword evidence="3" id="KW-1185">Reference proteome</keyword>
<dbReference type="AlphaFoldDB" id="A0A6A6C5Q8"/>
<sequence>MLKTASETRRASGRPKLTFPFTKSSDLDKQAKKNHPFQHGAPVSKTQVRAFQRPASEDRLGLTTTMWLQRGLNEIPISHPMHATLLDRLQKEPPSPSSRSCSSSSSHTPRKSMAGFDLLPAEIRNLIYCHSLSEEQPITPILPPLEGDQNGTKTRYLQSGFPILAEVFPHLTDEIQSMMRPFYQANTFQFDLREDGGIENLLRWLQQRKEEVDAARTISVIHWTWYWSTSDFCWNFVADATILSLTSSGHIKLTRTAGALDADACNCNIEKLISTQCSDWTMNNIWSVPDFVKALREDEELLTQALTKFVDLIQQHDESFHAWQNGPKACTACGKSMIFLRTFDEVEWTSE</sequence>
<evidence type="ECO:0000313" key="3">
    <source>
        <dbReference type="Proteomes" id="UP000799537"/>
    </source>
</evidence>
<dbReference type="EMBL" id="ML993614">
    <property type="protein sequence ID" value="KAF2162345.1"/>
    <property type="molecule type" value="Genomic_DNA"/>
</dbReference>
<dbReference type="Proteomes" id="UP000799537">
    <property type="component" value="Unassembled WGS sequence"/>
</dbReference>
<evidence type="ECO:0000313" key="2">
    <source>
        <dbReference type="EMBL" id="KAF2162345.1"/>
    </source>
</evidence>
<reference evidence="2" key="1">
    <citation type="journal article" date="2020" name="Stud. Mycol.">
        <title>101 Dothideomycetes genomes: a test case for predicting lifestyles and emergence of pathogens.</title>
        <authorList>
            <person name="Haridas S."/>
            <person name="Albert R."/>
            <person name="Binder M."/>
            <person name="Bloem J."/>
            <person name="Labutti K."/>
            <person name="Salamov A."/>
            <person name="Andreopoulos B."/>
            <person name="Baker S."/>
            <person name="Barry K."/>
            <person name="Bills G."/>
            <person name="Bluhm B."/>
            <person name="Cannon C."/>
            <person name="Castanera R."/>
            <person name="Culley D."/>
            <person name="Daum C."/>
            <person name="Ezra D."/>
            <person name="Gonzalez J."/>
            <person name="Henrissat B."/>
            <person name="Kuo A."/>
            <person name="Liang C."/>
            <person name="Lipzen A."/>
            <person name="Lutzoni F."/>
            <person name="Magnuson J."/>
            <person name="Mondo S."/>
            <person name="Nolan M."/>
            <person name="Ohm R."/>
            <person name="Pangilinan J."/>
            <person name="Park H.-J."/>
            <person name="Ramirez L."/>
            <person name="Alfaro M."/>
            <person name="Sun H."/>
            <person name="Tritt A."/>
            <person name="Yoshinaga Y."/>
            <person name="Zwiers L.-H."/>
            <person name="Turgeon B."/>
            <person name="Goodwin S."/>
            <person name="Spatafora J."/>
            <person name="Crous P."/>
            <person name="Grigoriev I."/>
        </authorList>
    </citation>
    <scope>NUCLEOTIDE SEQUENCE</scope>
    <source>
        <strain evidence="2">ATCC 36951</strain>
    </source>
</reference>